<comment type="catalytic activity">
    <reaction evidence="10">
        <text>an acyl-CoA + a 1,2-diacyl-sn-glycerol = a triacyl-sn-glycerol + CoA</text>
        <dbReference type="Rhea" id="RHEA:10868"/>
        <dbReference type="ChEBI" id="CHEBI:17815"/>
        <dbReference type="ChEBI" id="CHEBI:57287"/>
        <dbReference type="ChEBI" id="CHEBI:58342"/>
        <dbReference type="ChEBI" id="CHEBI:64615"/>
        <dbReference type="EC" id="2.3.1.20"/>
    </reaction>
</comment>
<evidence type="ECO:0000256" key="6">
    <source>
        <dbReference type="ARBA" id="ARBA00022824"/>
    </source>
</evidence>
<evidence type="ECO:0000256" key="9">
    <source>
        <dbReference type="ARBA" id="ARBA00047604"/>
    </source>
</evidence>
<dbReference type="InterPro" id="IPR009721">
    <property type="entry name" value="O-acyltransferase_WSD1_C"/>
</dbReference>
<evidence type="ECO:0000313" key="15">
    <source>
        <dbReference type="Proteomes" id="UP001454036"/>
    </source>
</evidence>
<dbReference type="InterPro" id="IPR004255">
    <property type="entry name" value="O-acyltransferase_WSD1_N"/>
</dbReference>
<sequence>MDREEANQNEGNAKPIKTKKNDGNSMFDPDEEKEELLSPSSRMFHEPNYNIHIVAIMGWKARNGPNLDLIKETLSTTVLNHPHFSSVQVMDEKDEGKVRWVASQVNLDNHIIVEELDPKMEISEDKVIDDYLSNLSRTPMDKSKPLWELHLLVFKPSNSSKKLFLSDGVSIFRIHHSVGDGISLVSILLSCTRKISDPNSPPKLNIPNIRKLSTSRTINYHGGLFSKLWCYFIMLWLKIRVLSFSIVDLMMFVATAMFLKDTETPIKSSKINNNNDPAYRRFVLRTVNLDDIKLVKNATNATVNDVVLGVIQAGLSRYLKRRYGEDDEMVIKGVGHKKTNLITREIKCRATVLINLRPLFGTNAMEEINEKNIPRVKQGNCFGFVLLPLKISMLDNPLDHVRLAKATMDRKKQSLEVIWTSYILDRLLKLFGYKAATTLAERVPLHTTLGFSNVMGPTEEISFCDHPMTFMAATCYGQPTPLMIHVVSYTNKLTFAISVDERTIPDPCQFGDAFLDSLEDMKKAVVGTKTRSSPLQ</sequence>
<keyword evidence="5" id="KW-0808">Transferase</keyword>
<keyword evidence="7 14" id="KW-0012">Acyltransferase</keyword>
<comment type="caution">
    <text evidence="14">The sequence shown here is derived from an EMBL/GenBank/DDBJ whole genome shotgun (WGS) entry which is preliminary data.</text>
</comment>
<keyword evidence="15" id="KW-1185">Reference proteome</keyword>
<dbReference type="GO" id="GO:0019432">
    <property type="term" value="P:triglyceride biosynthetic process"/>
    <property type="evidence" value="ECO:0007669"/>
    <property type="project" value="TreeGrafter"/>
</dbReference>
<comment type="subcellular location">
    <subcellularLocation>
        <location evidence="1">Cell membrane</location>
        <topology evidence="1">Single-pass membrane protein</topology>
    </subcellularLocation>
    <subcellularLocation>
        <location evidence="2">Endoplasmic reticulum membrane</location>
    </subcellularLocation>
</comment>
<organism evidence="14 15">
    <name type="scientific">Lithospermum erythrorhizon</name>
    <name type="common">Purple gromwell</name>
    <name type="synonym">Lithospermum officinale var. erythrorhizon</name>
    <dbReference type="NCBI Taxonomy" id="34254"/>
    <lineage>
        <taxon>Eukaryota</taxon>
        <taxon>Viridiplantae</taxon>
        <taxon>Streptophyta</taxon>
        <taxon>Embryophyta</taxon>
        <taxon>Tracheophyta</taxon>
        <taxon>Spermatophyta</taxon>
        <taxon>Magnoliopsida</taxon>
        <taxon>eudicotyledons</taxon>
        <taxon>Gunneridae</taxon>
        <taxon>Pentapetalae</taxon>
        <taxon>asterids</taxon>
        <taxon>lamiids</taxon>
        <taxon>Boraginales</taxon>
        <taxon>Boraginaceae</taxon>
        <taxon>Boraginoideae</taxon>
        <taxon>Lithospermeae</taxon>
        <taxon>Lithospermum</taxon>
    </lineage>
</organism>
<feature type="domain" description="O-acyltransferase WSD1-like N-terminal" evidence="12">
    <location>
        <begin position="47"/>
        <end position="307"/>
    </location>
</feature>
<evidence type="ECO:0000256" key="5">
    <source>
        <dbReference type="ARBA" id="ARBA00022679"/>
    </source>
</evidence>
<dbReference type="Gene3D" id="3.30.559.10">
    <property type="entry name" value="Chloramphenicol acetyltransferase-like domain"/>
    <property type="match status" value="1"/>
</dbReference>
<evidence type="ECO:0000256" key="11">
    <source>
        <dbReference type="SAM" id="MobiDB-lite"/>
    </source>
</evidence>
<dbReference type="Pfam" id="PF03007">
    <property type="entry name" value="WS_DGAT_cat"/>
    <property type="match status" value="1"/>
</dbReference>
<dbReference type="PANTHER" id="PTHR31650:SF28">
    <property type="entry name" value="O-ACYLTRANSFERASE WSD1-LIKE ISOFORM X1"/>
    <property type="match status" value="1"/>
</dbReference>
<keyword evidence="6" id="KW-0256">Endoplasmic reticulum</keyword>
<evidence type="ECO:0000256" key="4">
    <source>
        <dbReference type="ARBA" id="ARBA00005189"/>
    </source>
</evidence>
<dbReference type="GO" id="GO:0047196">
    <property type="term" value="F:long-chain-alcohol O-fatty-acyltransferase activity"/>
    <property type="evidence" value="ECO:0007669"/>
    <property type="project" value="UniProtKB-EC"/>
</dbReference>
<comment type="pathway">
    <text evidence="4">Lipid metabolism.</text>
</comment>
<dbReference type="InterPro" id="IPR023213">
    <property type="entry name" value="CAT-like_dom_sf"/>
</dbReference>
<evidence type="ECO:0000256" key="1">
    <source>
        <dbReference type="ARBA" id="ARBA00004162"/>
    </source>
</evidence>
<name>A0AAV3PL60_LITER</name>
<proteinExistence type="inferred from homology"/>
<dbReference type="EMBL" id="BAABME010001846">
    <property type="protein sequence ID" value="GAA0151751.1"/>
    <property type="molecule type" value="Genomic_DNA"/>
</dbReference>
<feature type="region of interest" description="Disordered" evidence="11">
    <location>
        <begin position="1"/>
        <end position="41"/>
    </location>
</feature>
<dbReference type="Proteomes" id="UP001454036">
    <property type="component" value="Unassembled WGS sequence"/>
</dbReference>
<accession>A0AAV3PL60</accession>
<evidence type="ECO:0000256" key="2">
    <source>
        <dbReference type="ARBA" id="ARBA00004586"/>
    </source>
</evidence>
<evidence type="ECO:0000259" key="12">
    <source>
        <dbReference type="Pfam" id="PF03007"/>
    </source>
</evidence>
<reference evidence="14 15" key="1">
    <citation type="submission" date="2024-01" db="EMBL/GenBank/DDBJ databases">
        <title>The complete chloroplast genome sequence of Lithospermum erythrorhizon: insights into the phylogenetic relationship among Boraginaceae species and the maternal lineages of purple gromwells.</title>
        <authorList>
            <person name="Okada T."/>
            <person name="Watanabe K."/>
        </authorList>
    </citation>
    <scope>NUCLEOTIDE SEQUENCE [LARGE SCALE GENOMIC DNA]</scope>
</reference>
<evidence type="ECO:0000313" key="14">
    <source>
        <dbReference type="EMBL" id="GAA0151751.1"/>
    </source>
</evidence>
<evidence type="ECO:0000256" key="8">
    <source>
        <dbReference type="ARBA" id="ARBA00024360"/>
    </source>
</evidence>
<dbReference type="AlphaFoldDB" id="A0AAV3PL60"/>
<feature type="domain" description="O-acyltransferase WSD1 C-terminal" evidence="13">
    <location>
        <begin position="379"/>
        <end position="522"/>
    </location>
</feature>
<dbReference type="PANTHER" id="PTHR31650">
    <property type="entry name" value="O-ACYLTRANSFERASE (WSD1-LIKE) FAMILY PROTEIN"/>
    <property type="match status" value="1"/>
</dbReference>
<evidence type="ECO:0000256" key="10">
    <source>
        <dbReference type="ARBA" id="ARBA00048109"/>
    </source>
</evidence>
<comment type="catalytic activity">
    <reaction evidence="9">
        <text>a long chain fatty alcohol + a fatty acyl-CoA = a long-chain alcohol wax ester + CoA</text>
        <dbReference type="Rhea" id="RHEA:38443"/>
        <dbReference type="ChEBI" id="CHEBI:17135"/>
        <dbReference type="ChEBI" id="CHEBI:57287"/>
        <dbReference type="ChEBI" id="CHEBI:77636"/>
        <dbReference type="ChEBI" id="CHEBI:235323"/>
        <dbReference type="EC" id="2.3.1.75"/>
    </reaction>
</comment>
<evidence type="ECO:0000256" key="7">
    <source>
        <dbReference type="ARBA" id="ARBA00023315"/>
    </source>
</evidence>
<protein>
    <submittedName>
        <fullName evidence="14">Acyltransferase</fullName>
    </submittedName>
</protein>
<comment type="similarity">
    <text evidence="8">In the N-terminal section; belongs to the long-chain O-acyltransferase family.</text>
</comment>
<dbReference type="GO" id="GO:0004144">
    <property type="term" value="F:diacylglycerol O-acyltransferase activity"/>
    <property type="evidence" value="ECO:0007669"/>
    <property type="project" value="UniProtKB-EC"/>
</dbReference>
<dbReference type="Pfam" id="PF06974">
    <property type="entry name" value="WS_DGAT_C"/>
    <property type="match status" value="1"/>
</dbReference>
<evidence type="ECO:0000256" key="3">
    <source>
        <dbReference type="ARBA" id="ARBA00004771"/>
    </source>
</evidence>
<evidence type="ECO:0000259" key="13">
    <source>
        <dbReference type="Pfam" id="PF06974"/>
    </source>
</evidence>
<comment type="pathway">
    <text evidence="3">Glycerolipid metabolism; triacylglycerol biosynthesis.</text>
</comment>
<dbReference type="GO" id="GO:0005789">
    <property type="term" value="C:endoplasmic reticulum membrane"/>
    <property type="evidence" value="ECO:0007669"/>
    <property type="project" value="UniProtKB-SubCell"/>
</dbReference>
<dbReference type="InterPro" id="IPR045034">
    <property type="entry name" value="O-acyltransferase_WSD1-like"/>
</dbReference>
<dbReference type="GO" id="GO:0005886">
    <property type="term" value="C:plasma membrane"/>
    <property type="evidence" value="ECO:0007669"/>
    <property type="project" value="UniProtKB-SubCell"/>
</dbReference>
<dbReference type="SUPFAM" id="SSF52777">
    <property type="entry name" value="CoA-dependent acyltransferases"/>
    <property type="match status" value="1"/>
</dbReference>
<gene>
    <name evidence="14" type="ORF">LIER_10404</name>
</gene>